<dbReference type="Gene3D" id="3.30.559.10">
    <property type="entry name" value="Chloramphenicol acetyltransferase-like domain"/>
    <property type="match status" value="1"/>
</dbReference>
<evidence type="ECO:0000256" key="2">
    <source>
        <dbReference type="ARBA" id="ARBA00005102"/>
    </source>
</evidence>
<dbReference type="Pfam" id="PF13193">
    <property type="entry name" value="AMP-binding_C"/>
    <property type="match status" value="2"/>
</dbReference>
<feature type="domain" description="Carrier" evidence="10">
    <location>
        <begin position="1596"/>
        <end position="1672"/>
    </location>
</feature>
<evidence type="ECO:0000256" key="4">
    <source>
        <dbReference type="ARBA" id="ARBA00016743"/>
    </source>
</evidence>
<organism evidence="11 12">
    <name type="scientific">Gordonia humi</name>
    <dbReference type="NCBI Taxonomy" id="686429"/>
    <lineage>
        <taxon>Bacteria</taxon>
        <taxon>Bacillati</taxon>
        <taxon>Actinomycetota</taxon>
        <taxon>Actinomycetes</taxon>
        <taxon>Mycobacteriales</taxon>
        <taxon>Gordoniaceae</taxon>
        <taxon>Gordonia</taxon>
    </lineage>
</organism>
<accession>A0A840EP95</accession>
<comment type="pathway">
    <text evidence="2">Siderophore biosynthesis; mycobactin biosynthesis.</text>
</comment>
<dbReference type="InterPro" id="IPR009081">
    <property type="entry name" value="PP-bd_ACP"/>
</dbReference>
<keyword evidence="7" id="KW-0436">Ligase</keyword>
<dbReference type="PROSITE" id="PS00455">
    <property type="entry name" value="AMP_BINDING"/>
    <property type="match status" value="2"/>
</dbReference>
<keyword evidence="6" id="KW-0597">Phosphoprotein</keyword>
<dbReference type="InterPro" id="IPR025110">
    <property type="entry name" value="AMP-bd_C"/>
</dbReference>
<evidence type="ECO:0000256" key="5">
    <source>
        <dbReference type="ARBA" id="ARBA00022450"/>
    </source>
</evidence>
<evidence type="ECO:0000256" key="1">
    <source>
        <dbReference type="ARBA" id="ARBA00001957"/>
    </source>
</evidence>
<dbReference type="Pfam" id="PF00550">
    <property type="entry name" value="PP-binding"/>
    <property type="match status" value="2"/>
</dbReference>
<dbReference type="Gene3D" id="3.40.50.12780">
    <property type="entry name" value="N-terminal domain of ligase-like"/>
    <property type="match status" value="2"/>
</dbReference>
<dbReference type="CDD" id="cd19535">
    <property type="entry name" value="Cyc_NRPS"/>
    <property type="match status" value="1"/>
</dbReference>
<sequence length="1701" mass="181373">MTRSALPTGHLDLADRRAVDAVNAASADEPPVREVWSAVEEAIARHADRTAVVTAAETVTYSELDTRVAAFAARLAEAGIERDLVAVALPKSVDQVAAVLAVLARGGAFLPVPKRWPAARRDAVLQSAQPTAIVDEDGLHRLATDTETAAAPARLPAGTAYVIYTSGSTGTPKGVTVSSTGAMCTVDASVAEYRIGPDDRILGLSSLAFDLSVWDLFAALTSGATLVLPDDSREGAEDPDELLGMMRRHSITVTMGAPALIDLIVLAAEADNTSNLPDWRLVLTGGDWIPLQLPGRAAAIGATGMEFVSIGGATECSLFSVVHRVDEVSADWSSIPYGRAVAGHTAYVLDDDGGVCRIGETGDIWYGGRGVGLGYWRDADRTAEVFRAHPVTGERMYRSGDRGRYASAGHIELLGRADRQIQLRGYRIELGEVETALLSVPGVQAAVVTTRVRRTGPPAVTGVVAHAVAPDLDPPQIMERLVAVLPDYAVPAAVLVHEAFPLTSNGKWDRDTLAAMAENSGPARDELGDLDGGVGVVEGDADLADAVAAIWEAELGGTRVTGSADFFALGGDSLSAVRVIYRLRSELGLQVRMSALQETPMLRDFVAGLSQDAGGPPAAGAEHVAIVSEPDRRHEPFPLTDQQQAYVLGRGDDFASGRVACHVYVEYRAVPGRTVELDRLNRAWQQVIDRHDALRIVIDPETMTQRVLTDVPELQVETVTGEHAAAQVRERLSHEVRDPAVWPLFAVVAELDDDRRVRRLMLSVDALISDFRGLRVMLDDLETFYRGTPLEPLDVTFRDYVLAARALDDGPAGVAGAAYWAERVHDLPDGPRLPMIAAADDLAKPRFVARHHRLSAERWAAVRDRAAAWGVTSTAVLVGCYAATLARWSETGHFTLNIPNFNRLPLHGQVDHLIGEFATFVLLEVTVDPDEPFADFCRRIQRRLWDDMDAGRRSGVSVLRDVAAVRGGLDSPFAPVVLTSEVAIDGGEHDAVLDGALIEDYAVTQTPQVWMDMRIEERAGVLRVNWDVMDELFPSGLPDELFAHFTGTLDAVASGATPADVTGDGVVDAELHGPSAPAAALAHSRILDAMRADPRAPLVDDGDRVWSRGEIGMAACRVTGRLRAAGVGRSDLVAVILDRGAAQFAAVYGVLGAGATYVPVDPDLPADRIRSILDAAGPAAVLHDRRSGPQPGVDSIAIEELVEGQRPEPGTLESWLDSAASAASPTDRAYVLFTSGSTGKPKGVMVRHDALSACVDATIGRFGLNADTRSLAVSALHHDMSVFDFFVVPAAGGAAVTVDHGLRRDPIHWAERSAEGGAGALCAVPAMVTMLCDGLVHEPVAAAGLRLVLTGGDRVSPQLVTRLRASSPEIVVASIGGPTETTAWNIWHVVQADAAVPEPVPYGTPIAGTSYRIVDDHGRTRPRWVTGEMEVSGVSVADGYLGADVLTRAVFAERDGVRTFRTGDRGFVNGDGEIVFVGRADDQVKIRGNRIEPGEVEAHLRAVPGVVEAAVVVFADPDGQPGGLIGYVTGEVTEHAVADQVRRTLPETMVPSRVVVLDAIPLSPNGKIDRRALPEPRALGGRGEPSARDVEHSDAEPATALEEMLCLVWGRELGADRVRPHDNFFSLGGNSLLASRIIMRLREAFADTGISLRVVVNTKDVSAMAEALRGAEPHPGTLEQIAQIYLEVEQMAEAEVDQILS</sequence>
<dbReference type="PANTHER" id="PTHR45527:SF10">
    <property type="entry name" value="PYOCHELIN SYNTHASE PCHF"/>
    <property type="match status" value="1"/>
</dbReference>
<comment type="similarity">
    <text evidence="3">Belongs to the ATP-dependent AMP-binding enzyme family. MbtB subfamily.</text>
</comment>
<dbReference type="GO" id="GO:0043041">
    <property type="term" value="P:amino acid activation for nonribosomal peptide biosynthetic process"/>
    <property type="evidence" value="ECO:0007669"/>
    <property type="project" value="TreeGrafter"/>
</dbReference>
<dbReference type="RefSeq" id="WP_183369773.1">
    <property type="nucleotide sequence ID" value="NZ_BAABHL010000049.1"/>
</dbReference>
<dbReference type="UniPathway" id="UPA00011"/>
<dbReference type="InterPro" id="IPR001242">
    <property type="entry name" value="Condensation_dom"/>
</dbReference>
<dbReference type="GO" id="GO:0005737">
    <property type="term" value="C:cytoplasm"/>
    <property type="evidence" value="ECO:0007669"/>
    <property type="project" value="TreeGrafter"/>
</dbReference>
<evidence type="ECO:0000256" key="3">
    <source>
        <dbReference type="ARBA" id="ARBA00007380"/>
    </source>
</evidence>
<dbReference type="InterPro" id="IPR042099">
    <property type="entry name" value="ANL_N_sf"/>
</dbReference>
<keyword evidence="12" id="KW-1185">Reference proteome</keyword>
<evidence type="ECO:0000256" key="9">
    <source>
        <dbReference type="SAM" id="MobiDB-lite"/>
    </source>
</evidence>
<protein>
    <recommendedName>
        <fullName evidence="4">Phenyloxazoline synthase MbtB</fullName>
    </recommendedName>
    <alternativeName>
        <fullName evidence="8">Mycobactin synthetase protein B</fullName>
    </alternativeName>
</protein>
<dbReference type="FunFam" id="3.30.559.10:FF:000023">
    <property type="entry name" value="Non-ribosomal peptide synthetase"/>
    <property type="match status" value="1"/>
</dbReference>
<dbReference type="SUPFAM" id="SSF56801">
    <property type="entry name" value="Acetyl-CoA synthetase-like"/>
    <property type="match status" value="2"/>
</dbReference>
<comment type="caution">
    <text evidence="11">The sequence shown here is derived from an EMBL/GenBank/DDBJ whole genome shotgun (WGS) entry which is preliminary data.</text>
</comment>
<evidence type="ECO:0000259" key="10">
    <source>
        <dbReference type="PROSITE" id="PS50075"/>
    </source>
</evidence>
<name>A0A840EP95_9ACTN</name>
<reference evidence="11 12" key="1">
    <citation type="submission" date="2020-08" db="EMBL/GenBank/DDBJ databases">
        <title>Sequencing the genomes of 1000 actinobacteria strains.</title>
        <authorList>
            <person name="Klenk H.-P."/>
        </authorList>
    </citation>
    <scope>NUCLEOTIDE SEQUENCE [LARGE SCALE GENOMIC DNA]</scope>
    <source>
        <strain evidence="11 12">DSM 45298</strain>
    </source>
</reference>
<dbReference type="SUPFAM" id="SSF52777">
    <property type="entry name" value="CoA-dependent acyltransferases"/>
    <property type="match status" value="2"/>
</dbReference>
<dbReference type="GO" id="GO:0016874">
    <property type="term" value="F:ligase activity"/>
    <property type="evidence" value="ECO:0007669"/>
    <property type="project" value="UniProtKB-KW"/>
</dbReference>
<dbReference type="InterPro" id="IPR045851">
    <property type="entry name" value="AMP-bd_C_sf"/>
</dbReference>
<dbReference type="Pfam" id="PF00668">
    <property type="entry name" value="Condensation"/>
    <property type="match status" value="1"/>
</dbReference>
<evidence type="ECO:0000256" key="6">
    <source>
        <dbReference type="ARBA" id="ARBA00022553"/>
    </source>
</evidence>
<dbReference type="InterPro" id="IPR000873">
    <property type="entry name" value="AMP-dep_synth/lig_dom"/>
</dbReference>
<dbReference type="GO" id="GO:0008610">
    <property type="term" value="P:lipid biosynthetic process"/>
    <property type="evidence" value="ECO:0007669"/>
    <property type="project" value="UniProtKB-ARBA"/>
</dbReference>
<keyword evidence="5" id="KW-0596">Phosphopantetheine</keyword>
<dbReference type="InterPro" id="IPR023213">
    <property type="entry name" value="CAT-like_dom_sf"/>
</dbReference>
<dbReference type="Proteomes" id="UP000551501">
    <property type="component" value="Unassembled WGS sequence"/>
</dbReference>
<evidence type="ECO:0000313" key="12">
    <source>
        <dbReference type="Proteomes" id="UP000551501"/>
    </source>
</evidence>
<gene>
    <name evidence="11" type="ORF">BKA16_001177</name>
</gene>
<dbReference type="Gene3D" id="1.10.1200.10">
    <property type="entry name" value="ACP-like"/>
    <property type="match status" value="2"/>
</dbReference>
<dbReference type="InterPro" id="IPR020845">
    <property type="entry name" value="AMP-binding_CS"/>
</dbReference>
<dbReference type="InterPro" id="IPR010071">
    <property type="entry name" value="AA_adenyl_dom"/>
</dbReference>
<feature type="domain" description="Carrier" evidence="10">
    <location>
        <begin position="538"/>
        <end position="613"/>
    </location>
</feature>
<dbReference type="SUPFAM" id="SSF47336">
    <property type="entry name" value="ACP-like"/>
    <property type="match status" value="2"/>
</dbReference>
<dbReference type="NCBIfam" id="TIGR01733">
    <property type="entry name" value="AA-adenyl-dom"/>
    <property type="match status" value="2"/>
</dbReference>
<dbReference type="Gene3D" id="3.30.300.30">
    <property type="match status" value="2"/>
</dbReference>
<dbReference type="EMBL" id="JACIFP010000001">
    <property type="protein sequence ID" value="MBB4134625.1"/>
    <property type="molecule type" value="Genomic_DNA"/>
</dbReference>
<proteinExistence type="inferred from homology"/>
<dbReference type="Gene3D" id="3.30.559.30">
    <property type="entry name" value="Nonribosomal peptide synthetase, condensation domain"/>
    <property type="match status" value="1"/>
</dbReference>
<evidence type="ECO:0000313" key="11">
    <source>
        <dbReference type="EMBL" id="MBB4134625.1"/>
    </source>
</evidence>
<dbReference type="SMART" id="SM00823">
    <property type="entry name" value="PKS_PP"/>
    <property type="match status" value="2"/>
</dbReference>
<dbReference type="InterPro" id="IPR020806">
    <property type="entry name" value="PKS_PP-bd"/>
</dbReference>
<dbReference type="Pfam" id="PF00501">
    <property type="entry name" value="AMP-binding"/>
    <property type="match status" value="2"/>
</dbReference>
<dbReference type="InterPro" id="IPR057737">
    <property type="entry name" value="Condensation_MtbB-like"/>
</dbReference>
<dbReference type="PROSITE" id="PS50075">
    <property type="entry name" value="CARRIER"/>
    <property type="match status" value="2"/>
</dbReference>
<evidence type="ECO:0000256" key="7">
    <source>
        <dbReference type="ARBA" id="ARBA00022598"/>
    </source>
</evidence>
<comment type="cofactor">
    <cofactor evidence="1">
        <name>pantetheine 4'-phosphate</name>
        <dbReference type="ChEBI" id="CHEBI:47942"/>
    </cofactor>
</comment>
<dbReference type="PANTHER" id="PTHR45527">
    <property type="entry name" value="NONRIBOSOMAL PEPTIDE SYNTHETASE"/>
    <property type="match status" value="1"/>
</dbReference>
<dbReference type="GO" id="GO:0031177">
    <property type="term" value="F:phosphopantetheine binding"/>
    <property type="evidence" value="ECO:0007669"/>
    <property type="project" value="InterPro"/>
</dbReference>
<evidence type="ECO:0000256" key="8">
    <source>
        <dbReference type="ARBA" id="ARBA00033440"/>
    </source>
</evidence>
<dbReference type="GO" id="GO:0044550">
    <property type="term" value="P:secondary metabolite biosynthetic process"/>
    <property type="evidence" value="ECO:0007669"/>
    <property type="project" value="TreeGrafter"/>
</dbReference>
<feature type="region of interest" description="Disordered" evidence="9">
    <location>
        <begin position="1571"/>
        <end position="1592"/>
    </location>
</feature>
<dbReference type="InterPro" id="IPR036736">
    <property type="entry name" value="ACP-like_sf"/>
</dbReference>